<dbReference type="Proteomes" id="UP001610631">
    <property type="component" value="Unassembled WGS sequence"/>
</dbReference>
<dbReference type="PANTHER" id="PTHR30237">
    <property type="entry name" value="MURAMOYLTETRAPEPTIDE CARBOXYPEPTIDASE"/>
    <property type="match status" value="1"/>
</dbReference>
<dbReference type="Pfam" id="PF17676">
    <property type="entry name" value="Peptidase_S66C"/>
    <property type="match status" value="1"/>
</dbReference>
<evidence type="ECO:0000256" key="4">
    <source>
        <dbReference type="ARBA" id="ARBA00022801"/>
    </source>
</evidence>
<dbReference type="Pfam" id="PF02016">
    <property type="entry name" value="Peptidase_S66"/>
    <property type="match status" value="1"/>
</dbReference>
<keyword evidence="3" id="KW-0645">Protease</keyword>
<dbReference type="InterPro" id="IPR027478">
    <property type="entry name" value="LdcA_N"/>
</dbReference>
<dbReference type="CDD" id="cd07062">
    <property type="entry name" value="Peptidase_S66_mccF_like"/>
    <property type="match status" value="1"/>
</dbReference>
<dbReference type="PANTHER" id="PTHR30237:SF2">
    <property type="entry name" value="MUREIN TETRAPEPTIDE CARBOXYPEPTIDASE"/>
    <property type="match status" value="1"/>
</dbReference>
<dbReference type="RefSeq" id="WP_395513529.1">
    <property type="nucleotide sequence ID" value="NZ_JBBDHD010000159.1"/>
</dbReference>
<dbReference type="Gene3D" id="3.40.50.10740">
    <property type="entry name" value="Class I glutamine amidotransferase-like"/>
    <property type="match status" value="1"/>
</dbReference>
<feature type="region of interest" description="Disordered" evidence="6">
    <location>
        <begin position="1"/>
        <end position="28"/>
    </location>
</feature>
<dbReference type="InterPro" id="IPR040449">
    <property type="entry name" value="Peptidase_S66_N"/>
</dbReference>
<gene>
    <name evidence="9" type="ORF">WDV06_33150</name>
</gene>
<protein>
    <submittedName>
        <fullName evidence="9">S66 peptidase family protein</fullName>
    </submittedName>
</protein>
<dbReference type="InterPro" id="IPR027461">
    <property type="entry name" value="Carboxypeptidase_A_C_sf"/>
</dbReference>
<keyword evidence="10" id="KW-1185">Reference proteome</keyword>
<evidence type="ECO:0000313" key="9">
    <source>
        <dbReference type="EMBL" id="MFH7599911.1"/>
    </source>
</evidence>
<comment type="similarity">
    <text evidence="1">Belongs to the peptidase S66 family.</text>
</comment>
<accession>A0ABW7PPE6</accession>
<feature type="domain" description="LD-carboxypeptidase N-terminal" evidence="7">
    <location>
        <begin position="15"/>
        <end position="134"/>
    </location>
</feature>
<dbReference type="InterPro" id="IPR003507">
    <property type="entry name" value="S66_fam"/>
</dbReference>
<keyword evidence="4" id="KW-0378">Hydrolase</keyword>
<dbReference type="InterPro" id="IPR040921">
    <property type="entry name" value="Peptidase_S66C"/>
</dbReference>
<dbReference type="SUPFAM" id="SSF141986">
    <property type="entry name" value="LD-carboxypeptidase A C-terminal domain-like"/>
    <property type="match status" value="1"/>
</dbReference>
<dbReference type="EMBL" id="JBBDHD010000159">
    <property type="protein sequence ID" value="MFH7599911.1"/>
    <property type="molecule type" value="Genomic_DNA"/>
</dbReference>
<organism evidence="9 10">
    <name type="scientific">Streptomyces racemochromogenes</name>
    <dbReference type="NCBI Taxonomy" id="67353"/>
    <lineage>
        <taxon>Bacteria</taxon>
        <taxon>Bacillati</taxon>
        <taxon>Actinomycetota</taxon>
        <taxon>Actinomycetes</taxon>
        <taxon>Kitasatosporales</taxon>
        <taxon>Streptomycetaceae</taxon>
        <taxon>Streptomyces</taxon>
    </lineage>
</organism>
<dbReference type="SUPFAM" id="SSF52317">
    <property type="entry name" value="Class I glutamine amidotransferase-like"/>
    <property type="match status" value="1"/>
</dbReference>
<dbReference type="PIRSF" id="PIRSF028757">
    <property type="entry name" value="LD-carboxypeptidase"/>
    <property type="match status" value="1"/>
</dbReference>
<evidence type="ECO:0000256" key="1">
    <source>
        <dbReference type="ARBA" id="ARBA00010233"/>
    </source>
</evidence>
<comment type="caution">
    <text evidence="9">The sequence shown here is derived from an EMBL/GenBank/DDBJ whole genome shotgun (WGS) entry which is preliminary data.</text>
</comment>
<evidence type="ECO:0000256" key="2">
    <source>
        <dbReference type="ARBA" id="ARBA00022645"/>
    </source>
</evidence>
<evidence type="ECO:0000256" key="6">
    <source>
        <dbReference type="SAM" id="MobiDB-lite"/>
    </source>
</evidence>
<evidence type="ECO:0000256" key="3">
    <source>
        <dbReference type="ARBA" id="ARBA00022670"/>
    </source>
</evidence>
<proteinExistence type="inferred from homology"/>
<feature type="domain" description="LD-carboxypeptidase C-terminal" evidence="8">
    <location>
        <begin position="208"/>
        <end position="327"/>
    </location>
</feature>
<keyword evidence="2" id="KW-0121">Carboxypeptidase</keyword>
<name>A0ABW7PPE6_9ACTN</name>
<evidence type="ECO:0000313" key="10">
    <source>
        <dbReference type="Proteomes" id="UP001610631"/>
    </source>
</evidence>
<evidence type="ECO:0000259" key="7">
    <source>
        <dbReference type="Pfam" id="PF02016"/>
    </source>
</evidence>
<dbReference type="Gene3D" id="3.50.30.60">
    <property type="entry name" value="LD-carboxypeptidase A C-terminal domain-like"/>
    <property type="match status" value="1"/>
</dbReference>
<evidence type="ECO:0000259" key="8">
    <source>
        <dbReference type="Pfam" id="PF17676"/>
    </source>
</evidence>
<reference evidence="9 10" key="1">
    <citation type="submission" date="2024-03" db="EMBL/GenBank/DDBJ databases">
        <title>Whole genome sequencing of Streptomyces racemochromogenes, to identify antimicrobial biosynthetic gene clusters.</title>
        <authorList>
            <person name="Suryawanshi P."/>
            <person name="Krishnaraj P.U."/>
            <person name="Arun Y.P."/>
            <person name="Suryawanshi M.P."/>
            <person name="Rakshit O."/>
        </authorList>
    </citation>
    <scope>NUCLEOTIDE SEQUENCE [LARGE SCALE GENOMIC DNA]</scope>
    <source>
        <strain evidence="9 10">AUDT626</strain>
    </source>
</reference>
<keyword evidence="5" id="KW-0720">Serine protease</keyword>
<sequence length="342" mass="36724">MSVRYPRPLRPGDRIGVTSPSSGVAKESAPRLGVAVRDLRERGYEVVVGRCMDGTGHVSAPAAERAAELMEMLTDPTVRAVVPPWGGETAIDLLPLLDWDLLREAEPTWVVGFSDLSTLMTPLTLLTGAATVHGDNLMDTPYRVPEGLLPWLDVVSSHPGRSFTQTPPGRHRGPGYDDFARIPEVREHPLDRTGTWTRLDGDGDVEAEGRLIGGCVETLSNLTGSPYLDVTAFADEESPEGLLVYVEAAGDDAFTICRNLHGMRLAGFFDRANAVLVGRTHAPDSPSLSQHEAVLDALGPLGVPLIADVECGHVAPRMPIVNGARGRVVHTPGRSELTQTLD</sequence>
<dbReference type="InterPro" id="IPR029062">
    <property type="entry name" value="Class_I_gatase-like"/>
</dbReference>
<evidence type="ECO:0000256" key="5">
    <source>
        <dbReference type="ARBA" id="ARBA00022825"/>
    </source>
</evidence>